<feature type="region of interest" description="Disordered" evidence="1">
    <location>
        <begin position="778"/>
        <end position="834"/>
    </location>
</feature>
<feature type="compositionally biased region" description="Low complexity" evidence="1">
    <location>
        <begin position="962"/>
        <end position="976"/>
    </location>
</feature>
<feature type="compositionally biased region" description="Basic and acidic residues" evidence="1">
    <location>
        <begin position="977"/>
        <end position="995"/>
    </location>
</feature>
<dbReference type="InterPro" id="IPR031993">
    <property type="entry name" value="DUF4789"/>
</dbReference>
<feature type="compositionally biased region" description="Low complexity" evidence="1">
    <location>
        <begin position="1009"/>
        <end position="1023"/>
    </location>
</feature>
<feature type="compositionally biased region" description="Basic and acidic residues" evidence="1">
    <location>
        <begin position="608"/>
        <end position="617"/>
    </location>
</feature>
<feature type="domain" description="DUF4789" evidence="2">
    <location>
        <begin position="372"/>
        <end position="465"/>
    </location>
</feature>
<feature type="region of interest" description="Disordered" evidence="1">
    <location>
        <begin position="888"/>
        <end position="1025"/>
    </location>
</feature>
<feature type="compositionally biased region" description="Basic and acidic residues" evidence="1">
    <location>
        <begin position="778"/>
        <end position="798"/>
    </location>
</feature>
<feature type="compositionally biased region" description="Basic and acidic residues" evidence="1">
    <location>
        <begin position="806"/>
        <end position="817"/>
    </location>
</feature>
<name>A0AAV2QUL8_MEGNR</name>
<evidence type="ECO:0000313" key="3">
    <source>
        <dbReference type="EMBL" id="CAL4096256.1"/>
    </source>
</evidence>
<dbReference type="Proteomes" id="UP001497623">
    <property type="component" value="Unassembled WGS sequence"/>
</dbReference>
<dbReference type="PANTHER" id="PTHR21177">
    <property type="entry name" value="IP06524P-RELATED"/>
    <property type="match status" value="1"/>
</dbReference>
<feature type="compositionally biased region" description="Basic and acidic residues" evidence="1">
    <location>
        <begin position="1089"/>
        <end position="1098"/>
    </location>
</feature>
<gene>
    <name evidence="3" type="ORF">MNOR_LOCUS15640</name>
</gene>
<proteinExistence type="predicted"/>
<dbReference type="Pfam" id="PF16033">
    <property type="entry name" value="DUF4789"/>
    <property type="match status" value="1"/>
</dbReference>
<dbReference type="EMBL" id="CAXKWB010009869">
    <property type="protein sequence ID" value="CAL4096256.1"/>
    <property type="molecule type" value="Genomic_DNA"/>
</dbReference>
<feature type="compositionally biased region" description="Basic residues" evidence="1">
    <location>
        <begin position="889"/>
        <end position="924"/>
    </location>
</feature>
<protein>
    <recommendedName>
        <fullName evidence="2">DUF4789 domain-containing protein</fullName>
    </recommendedName>
</protein>
<feature type="region of interest" description="Disordered" evidence="1">
    <location>
        <begin position="586"/>
        <end position="631"/>
    </location>
</feature>
<evidence type="ECO:0000313" key="4">
    <source>
        <dbReference type="Proteomes" id="UP001497623"/>
    </source>
</evidence>
<dbReference type="AlphaFoldDB" id="A0AAV2QUL8"/>
<sequence>MNFLGGGPIVGAVAAARAGPGGASSVAGVGTFPDLASIAGLANMSGVGSLDSLVKGKDLPQAPPGLPEALLHYTFPSEADTLAYVDALKHSDISQWRSLQEVAARAGGGSCSGAVNTSVLTALYLLGLFNLCAASPVSCCVPPANSRRRRRRRNTEVTEPELPPLLNNLQYNLSSLSLEQFPDLPHVTTADGGRIPVHISVVEQVRKLWDSNPRLLSSVTCSSPTEAVRSSFISLSGVASGIILAYSWTQLTQCYPDHNPDPMPITPSPKIWFFPLPKLPPMPAQFPVPSIPGIIPVPGDDEEPDGCERDEVPLETGKCAPLLNSAHCPLNHWLLRNPKTKMGECVPRLCPEEHVYVEADQMCHDINEEGICPSTQRLFLKADGHAVCDCPDGMFQGPYGNCHFLYEPSYCYKGMVLQFDRPSKTLICKPDPCGAVNTNLWPDDLPFAPLDEDGYCYQFNEQGPCEKGERFGYDIDELEAACISLEEAGLLRPRRSYQYQRLSIPATDDKPYRHYQLSYLIMNGTTWGLEVKGITPRGKRDISERESNSTAEETIIPFLDTREIPEELTPLFSAKRPKWVIDRTAHQTQTHEQNQKYEKISVNGPKLKRSEKNENKESISSSASSSKNMNIADEKRKFKLNQNAKIQTSPKKNRFIYGRRNFHNRDRIKTSNNFNKKLKRPRTSHLTQRYGIPYERIRPASYFDRGRSKNRQKRKHHRRHTSLISDLDKSFTNSSTNDLVESSVEDIISKAINISKHAEIEVQRNISKSTGEQDIKINEENSEEQNHFKEDEVKVEKVKNRKTNQKGKDKNDNVKQNEKKKKNVKADKEDDDEVSIVRVNQESMLTNNNNNDIAKKVIHNDLDPHNPMDIVKVKQDSKLEVAKISKEIYKRKKDKGNGKPNRKRKNKKSKRRRKRKRKKKKKKNPSLPFRVPTVLPPTEENNATSDTNSTSNLDTENENDENFNNTNNATDNINSNVEEKIDKDKQHKITKKDKLISSSIEDSELETNPSSSFATSPSSSEASLPDYMCHRGRRQLGSGGGIIQAPLLTACKPGAKRDYNYKCRPKFIPQERNKRSDDDKATSIPPKIKCPEGTRLDPRGQCQTTTSALG</sequence>
<feature type="region of interest" description="Disordered" evidence="1">
    <location>
        <begin position="1067"/>
        <end position="1110"/>
    </location>
</feature>
<feature type="compositionally biased region" description="Basic and acidic residues" evidence="1">
    <location>
        <begin position="1069"/>
        <end position="1081"/>
    </location>
</feature>
<feature type="compositionally biased region" description="Low complexity" evidence="1">
    <location>
        <begin position="618"/>
        <end position="628"/>
    </location>
</feature>
<evidence type="ECO:0000256" key="1">
    <source>
        <dbReference type="SAM" id="MobiDB-lite"/>
    </source>
</evidence>
<keyword evidence="4" id="KW-1185">Reference proteome</keyword>
<dbReference type="PANTHER" id="PTHR21177:SF7">
    <property type="entry name" value="GH11627P"/>
    <property type="match status" value="1"/>
</dbReference>
<feature type="compositionally biased region" description="Low complexity" evidence="1">
    <location>
        <begin position="938"/>
        <end position="954"/>
    </location>
</feature>
<organism evidence="3 4">
    <name type="scientific">Meganyctiphanes norvegica</name>
    <name type="common">Northern krill</name>
    <name type="synonym">Thysanopoda norvegica</name>
    <dbReference type="NCBI Taxonomy" id="48144"/>
    <lineage>
        <taxon>Eukaryota</taxon>
        <taxon>Metazoa</taxon>
        <taxon>Ecdysozoa</taxon>
        <taxon>Arthropoda</taxon>
        <taxon>Crustacea</taxon>
        <taxon>Multicrustacea</taxon>
        <taxon>Malacostraca</taxon>
        <taxon>Eumalacostraca</taxon>
        <taxon>Eucarida</taxon>
        <taxon>Euphausiacea</taxon>
        <taxon>Euphausiidae</taxon>
        <taxon>Meganyctiphanes</taxon>
    </lineage>
</organism>
<feature type="compositionally biased region" description="Polar residues" evidence="1">
    <location>
        <begin position="1101"/>
        <end position="1110"/>
    </location>
</feature>
<reference evidence="3 4" key="1">
    <citation type="submission" date="2024-05" db="EMBL/GenBank/DDBJ databases">
        <authorList>
            <person name="Wallberg A."/>
        </authorList>
    </citation>
    <scope>NUCLEOTIDE SEQUENCE [LARGE SCALE GENOMIC DNA]</scope>
</reference>
<comment type="caution">
    <text evidence="3">The sequence shown here is derived from an EMBL/GenBank/DDBJ whole genome shotgun (WGS) entry which is preliminary data.</text>
</comment>
<evidence type="ECO:0000259" key="2">
    <source>
        <dbReference type="Pfam" id="PF16033"/>
    </source>
</evidence>
<accession>A0AAV2QUL8</accession>